<dbReference type="InterPro" id="IPR008906">
    <property type="entry name" value="HATC_C_dom"/>
</dbReference>
<name>A0A1Q3C320_CEPFO</name>
<feature type="domain" description="HAT C-terminal dimerisation" evidence="1">
    <location>
        <begin position="139"/>
        <end position="184"/>
    </location>
</feature>
<dbReference type="EMBL" id="BDDD01001242">
    <property type="protein sequence ID" value="GAV74522.1"/>
    <property type="molecule type" value="Genomic_DNA"/>
</dbReference>
<dbReference type="InParanoid" id="A0A1Q3C320"/>
<sequence>IAEVIAIDKLQTRSGLNQIHYLQRSGDSRCGSHLNSLCSLITAIDSQLQEINIIFNESAMELIALCSALDPRDCYKFFKVDDACKLAYKYYPDDFTVAEKSHLIQLNYYEFDVPNHPIEIFSHNFKTFTHIGKDRKFEIYDIVFKLIRFVLTLPVSTATIERSFSAMKIVKSRLRNKMKDEYLADYLVTYVEKIIAIQFSTYSIIDDFYDIKEHR</sequence>
<dbReference type="AlphaFoldDB" id="A0A1Q3C320"/>
<comment type="caution">
    <text evidence="2">The sequence shown here is derived from an EMBL/GenBank/DDBJ whole genome shotgun (WGS) entry which is preliminary data.</text>
</comment>
<keyword evidence="3" id="KW-1185">Reference proteome</keyword>
<proteinExistence type="predicted"/>
<dbReference type="InterPro" id="IPR055298">
    <property type="entry name" value="AtLOH3-like"/>
</dbReference>
<gene>
    <name evidence="2" type="ORF">CFOL_v3_18002</name>
</gene>
<dbReference type="Pfam" id="PF05699">
    <property type="entry name" value="Dimer_Tnp_hAT"/>
    <property type="match status" value="1"/>
</dbReference>
<feature type="non-terminal residue" evidence="2">
    <location>
        <position position="215"/>
    </location>
</feature>
<dbReference type="PANTHER" id="PTHR11697:SF230">
    <property type="entry name" value="ZINC FINGER, MYM DOMAIN CONTAINING 1"/>
    <property type="match status" value="1"/>
</dbReference>
<dbReference type="OrthoDB" id="118159at2759"/>
<feature type="non-terminal residue" evidence="2">
    <location>
        <position position="1"/>
    </location>
</feature>
<organism evidence="2 3">
    <name type="scientific">Cephalotus follicularis</name>
    <name type="common">Albany pitcher plant</name>
    <dbReference type="NCBI Taxonomy" id="3775"/>
    <lineage>
        <taxon>Eukaryota</taxon>
        <taxon>Viridiplantae</taxon>
        <taxon>Streptophyta</taxon>
        <taxon>Embryophyta</taxon>
        <taxon>Tracheophyta</taxon>
        <taxon>Spermatophyta</taxon>
        <taxon>Magnoliopsida</taxon>
        <taxon>eudicotyledons</taxon>
        <taxon>Gunneridae</taxon>
        <taxon>Pentapetalae</taxon>
        <taxon>rosids</taxon>
        <taxon>fabids</taxon>
        <taxon>Oxalidales</taxon>
        <taxon>Cephalotaceae</taxon>
        <taxon>Cephalotus</taxon>
    </lineage>
</organism>
<dbReference type="STRING" id="3775.A0A1Q3C320"/>
<accession>A0A1Q3C320</accession>
<protein>
    <submittedName>
        <fullName evidence="2">Dimer_Tnp_hAT domain-containing protein</fullName>
    </submittedName>
</protein>
<dbReference type="Proteomes" id="UP000187406">
    <property type="component" value="Unassembled WGS sequence"/>
</dbReference>
<evidence type="ECO:0000259" key="1">
    <source>
        <dbReference type="Pfam" id="PF05699"/>
    </source>
</evidence>
<evidence type="ECO:0000313" key="2">
    <source>
        <dbReference type="EMBL" id="GAV74522.1"/>
    </source>
</evidence>
<dbReference type="SUPFAM" id="SSF53098">
    <property type="entry name" value="Ribonuclease H-like"/>
    <property type="match status" value="1"/>
</dbReference>
<dbReference type="PANTHER" id="PTHR11697">
    <property type="entry name" value="GENERAL TRANSCRIPTION FACTOR 2-RELATED ZINC FINGER PROTEIN"/>
    <property type="match status" value="1"/>
</dbReference>
<evidence type="ECO:0000313" key="3">
    <source>
        <dbReference type="Proteomes" id="UP000187406"/>
    </source>
</evidence>
<dbReference type="InterPro" id="IPR012337">
    <property type="entry name" value="RNaseH-like_sf"/>
</dbReference>
<reference evidence="3" key="1">
    <citation type="submission" date="2016-04" db="EMBL/GenBank/DDBJ databases">
        <title>Cephalotus genome sequencing.</title>
        <authorList>
            <person name="Fukushima K."/>
            <person name="Hasebe M."/>
            <person name="Fang X."/>
        </authorList>
    </citation>
    <scope>NUCLEOTIDE SEQUENCE [LARGE SCALE GENOMIC DNA]</scope>
    <source>
        <strain evidence="3">cv. St1</strain>
    </source>
</reference>
<dbReference type="GO" id="GO:0046983">
    <property type="term" value="F:protein dimerization activity"/>
    <property type="evidence" value="ECO:0007669"/>
    <property type="project" value="InterPro"/>
</dbReference>